<proteinExistence type="predicted"/>
<evidence type="ECO:0000313" key="3">
    <source>
        <dbReference type="Proteomes" id="UP000694408"/>
    </source>
</evidence>
<dbReference type="SUPFAM" id="SSF100950">
    <property type="entry name" value="NagB/RpiA/CoA transferase-like"/>
    <property type="match status" value="1"/>
</dbReference>
<dbReference type="AlphaFoldDB" id="A0A8C5IGL6"/>
<dbReference type="Gene3D" id="3.40.50.1360">
    <property type="match status" value="1"/>
</dbReference>
<evidence type="ECO:0000313" key="2">
    <source>
        <dbReference type="Ensembl" id="ENSJHYP00000004070.1"/>
    </source>
</evidence>
<dbReference type="PANTHER" id="PTHR11054:SF0">
    <property type="entry name" value="6-PHOSPHOGLUCONOLACTONASE"/>
    <property type="match status" value="1"/>
</dbReference>
<protein>
    <recommendedName>
        <fullName evidence="1">Glucosamine/galactosamine-6-phosphate isomerase domain-containing protein</fullName>
    </recommendedName>
</protein>
<reference evidence="2" key="1">
    <citation type="submission" date="2025-08" db="UniProtKB">
        <authorList>
            <consortium name="Ensembl"/>
        </authorList>
    </citation>
    <scope>IDENTIFICATION</scope>
</reference>
<dbReference type="InterPro" id="IPR037171">
    <property type="entry name" value="NagB/RpiA_transferase-like"/>
</dbReference>
<dbReference type="InterPro" id="IPR039104">
    <property type="entry name" value="6PGL"/>
</dbReference>
<dbReference type="InterPro" id="IPR006148">
    <property type="entry name" value="Glc/Gal-6P_isomerase"/>
</dbReference>
<keyword evidence="3" id="KW-1185">Reference proteome</keyword>
<evidence type="ECO:0000259" key="1">
    <source>
        <dbReference type="Pfam" id="PF01182"/>
    </source>
</evidence>
<dbReference type="GO" id="GO:0005975">
    <property type="term" value="P:carbohydrate metabolic process"/>
    <property type="evidence" value="ECO:0007669"/>
    <property type="project" value="InterPro"/>
</dbReference>
<reference evidence="2" key="2">
    <citation type="submission" date="2025-09" db="UniProtKB">
        <authorList>
            <consortium name="Ensembl"/>
        </authorList>
    </citation>
    <scope>IDENTIFICATION</scope>
</reference>
<sequence length="263" mass="27885">MAAVSVFPSPGELGAALARSVAEAAAEAVASGGRFTLGLSGGSLVQLLARELPPALSAVAGSEPSRWLVAFCDERLVPPEHPESTGGAYRAQLLSQLAAPPQVLWVRSELGPAEAAREYEGRLRQVLGELGALGMGTGNGDWENWEHWEGDWEGVGAQGMGLGAAETGTGHTGSTGNGDWEWGLGELIQTGPYRSELVRTGPNWSILAYINPDWSVLVQTGPNSSVLVHIDLNYSILVHTGPYWSKLVHTGPNWSILIHTDLY</sequence>
<feature type="domain" description="Glucosamine/galactosamine-6-phosphate isomerase" evidence="1">
    <location>
        <begin position="10"/>
        <end position="136"/>
    </location>
</feature>
<dbReference type="Ensembl" id="ENSJHYT00000005021.1">
    <property type="protein sequence ID" value="ENSJHYP00000004070.1"/>
    <property type="gene ID" value="ENSJHYG00000003385.1"/>
</dbReference>
<accession>A0A8C5IGL6</accession>
<dbReference type="Proteomes" id="UP000694408">
    <property type="component" value="Unplaced"/>
</dbReference>
<organism evidence="2 3">
    <name type="scientific">Junco hyemalis</name>
    <name type="common">Dark-eyed junco</name>
    <dbReference type="NCBI Taxonomy" id="40217"/>
    <lineage>
        <taxon>Eukaryota</taxon>
        <taxon>Metazoa</taxon>
        <taxon>Chordata</taxon>
        <taxon>Craniata</taxon>
        <taxon>Vertebrata</taxon>
        <taxon>Euteleostomi</taxon>
        <taxon>Archelosauria</taxon>
        <taxon>Archosauria</taxon>
        <taxon>Dinosauria</taxon>
        <taxon>Saurischia</taxon>
        <taxon>Theropoda</taxon>
        <taxon>Coelurosauria</taxon>
        <taxon>Aves</taxon>
        <taxon>Neognathae</taxon>
        <taxon>Neoaves</taxon>
        <taxon>Telluraves</taxon>
        <taxon>Australaves</taxon>
        <taxon>Passeriformes</taxon>
        <taxon>Passerellidae</taxon>
        <taxon>Junco</taxon>
    </lineage>
</organism>
<name>A0A8C5IGL6_JUNHY</name>
<dbReference type="PANTHER" id="PTHR11054">
    <property type="entry name" value="6-PHOSPHOGLUCONOLACTONASE"/>
    <property type="match status" value="1"/>
</dbReference>
<dbReference type="Pfam" id="PF01182">
    <property type="entry name" value="Glucosamine_iso"/>
    <property type="match status" value="1"/>
</dbReference>